<feature type="domain" description="GAG-pre-integrase" evidence="2">
    <location>
        <begin position="96"/>
        <end position="133"/>
    </location>
</feature>
<keyword evidence="4" id="KW-1185">Reference proteome</keyword>
<name>A0A803MVW9_CHEQI</name>
<reference evidence="3" key="1">
    <citation type="journal article" date="2017" name="Nature">
        <title>The genome of Chenopodium quinoa.</title>
        <authorList>
            <person name="Jarvis D.E."/>
            <person name="Ho Y.S."/>
            <person name="Lightfoot D.J."/>
            <person name="Schmoeckel S.M."/>
            <person name="Li B."/>
            <person name="Borm T.J.A."/>
            <person name="Ohyanagi H."/>
            <person name="Mineta K."/>
            <person name="Michell C.T."/>
            <person name="Saber N."/>
            <person name="Kharbatia N.M."/>
            <person name="Rupper R.R."/>
            <person name="Sharp A.R."/>
            <person name="Dally N."/>
            <person name="Boughton B.A."/>
            <person name="Woo Y.H."/>
            <person name="Gao G."/>
            <person name="Schijlen E.G.W.M."/>
            <person name="Guo X."/>
            <person name="Momin A.A."/>
            <person name="Negrao S."/>
            <person name="Al-Babili S."/>
            <person name="Gehring C."/>
            <person name="Roessner U."/>
            <person name="Jung C."/>
            <person name="Murphy K."/>
            <person name="Arold S.T."/>
            <person name="Gojobori T."/>
            <person name="van der Linden C.G."/>
            <person name="van Loo E.N."/>
            <person name="Jellen E.N."/>
            <person name="Maughan P.J."/>
            <person name="Tester M."/>
        </authorList>
    </citation>
    <scope>NUCLEOTIDE SEQUENCE [LARGE SCALE GENOMIC DNA]</scope>
    <source>
        <strain evidence="3">cv. PI 614886</strain>
    </source>
</reference>
<dbReference type="AlphaFoldDB" id="A0A803MVW9"/>
<feature type="region of interest" description="Disordered" evidence="1">
    <location>
        <begin position="44"/>
        <end position="85"/>
    </location>
</feature>
<reference evidence="3" key="2">
    <citation type="submission" date="2021-03" db="UniProtKB">
        <authorList>
            <consortium name="EnsemblPlants"/>
        </authorList>
    </citation>
    <scope>IDENTIFICATION</scope>
</reference>
<dbReference type="InterPro" id="IPR025724">
    <property type="entry name" value="GAG-pre-integrase_dom"/>
</dbReference>
<feature type="compositionally biased region" description="Low complexity" evidence="1">
    <location>
        <begin position="45"/>
        <end position="56"/>
    </location>
</feature>
<dbReference type="Pfam" id="PF13976">
    <property type="entry name" value="gag_pre-integrs"/>
    <property type="match status" value="1"/>
</dbReference>
<evidence type="ECO:0000313" key="3">
    <source>
        <dbReference type="EnsemblPlants" id="AUR62036046-RA:cds"/>
    </source>
</evidence>
<dbReference type="EnsemblPlants" id="AUR62036046-RA">
    <property type="protein sequence ID" value="AUR62036046-RA:cds"/>
    <property type="gene ID" value="AUR62036046"/>
</dbReference>
<organism evidence="3 4">
    <name type="scientific">Chenopodium quinoa</name>
    <name type="common">Quinoa</name>
    <dbReference type="NCBI Taxonomy" id="63459"/>
    <lineage>
        <taxon>Eukaryota</taxon>
        <taxon>Viridiplantae</taxon>
        <taxon>Streptophyta</taxon>
        <taxon>Embryophyta</taxon>
        <taxon>Tracheophyta</taxon>
        <taxon>Spermatophyta</taxon>
        <taxon>Magnoliopsida</taxon>
        <taxon>eudicotyledons</taxon>
        <taxon>Gunneridae</taxon>
        <taxon>Pentapetalae</taxon>
        <taxon>Caryophyllales</taxon>
        <taxon>Chenopodiaceae</taxon>
        <taxon>Chenopodioideae</taxon>
        <taxon>Atripliceae</taxon>
        <taxon>Chenopodium</taxon>
    </lineage>
</organism>
<feature type="compositionally biased region" description="Polar residues" evidence="1">
    <location>
        <begin position="74"/>
        <end position="85"/>
    </location>
</feature>
<dbReference type="Gramene" id="AUR62036046-RA">
    <property type="protein sequence ID" value="AUR62036046-RA:cds"/>
    <property type="gene ID" value="AUR62036046"/>
</dbReference>
<dbReference type="Proteomes" id="UP000596660">
    <property type="component" value="Unplaced"/>
</dbReference>
<protein>
    <recommendedName>
        <fullName evidence="2">GAG-pre-integrase domain-containing protein</fullName>
    </recommendedName>
</protein>
<evidence type="ECO:0000256" key="1">
    <source>
        <dbReference type="SAM" id="MobiDB-lite"/>
    </source>
</evidence>
<evidence type="ECO:0000313" key="4">
    <source>
        <dbReference type="Proteomes" id="UP000596660"/>
    </source>
</evidence>
<accession>A0A803MVW9</accession>
<evidence type="ECO:0000259" key="2">
    <source>
        <dbReference type="Pfam" id="PF13976"/>
    </source>
</evidence>
<proteinExistence type="predicted"/>
<sequence>MLPLDVKLHAEASWSATRHWDGVPHRLEVGYPEWWDDLKQRRAATKATASRTGGKAHLTMGLSNSDEPPATEPQPKTRTQDAQTRQIIGHGTERGGLYYVDEATQQGQAMLAHGSPEHQVWMWHRRLGHPSLGY</sequence>